<evidence type="ECO:0000313" key="3">
    <source>
        <dbReference type="Proteomes" id="UP000015106"/>
    </source>
</evidence>
<protein>
    <submittedName>
        <fullName evidence="2">Uncharacterized protein</fullName>
    </submittedName>
</protein>
<feature type="compositionally biased region" description="Basic residues" evidence="1">
    <location>
        <begin position="1"/>
        <end position="15"/>
    </location>
</feature>
<accession>A0A8R7PID0</accession>
<dbReference type="EnsemblPlants" id="TuG1812G0200004344.01.T01">
    <property type="protein sequence ID" value="TuG1812G0200004344.01.T01"/>
    <property type="gene ID" value="TuG1812G0200004344.01"/>
</dbReference>
<dbReference type="Proteomes" id="UP000015106">
    <property type="component" value="Chromosome 2"/>
</dbReference>
<evidence type="ECO:0000313" key="2">
    <source>
        <dbReference type="EnsemblPlants" id="TuG1812G0200004344.01.T01"/>
    </source>
</evidence>
<feature type="region of interest" description="Disordered" evidence="1">
    <location>
        <begin position="1"/>
        <end position="32"/>
    </location>
</feature>
<feature type="region of interest" description="Disordered" evidence="1">
    <location>
        <begin position="75"/>
        <end position="110"/>
    </location>
</feature>
<sequence>MRSRRRLSVGKRRTWTIHPDQMLRDPPRNTAPQICRMPPPLKAREHRLDSPPAPHALSCLRLPFSRAVFCSSRRPTATTPAARRYHGAGRGNNILWTHDRGARSSLGGDG</sequence>
<proteinExistence type="predicted"/>
<evidence type="ECO:0000256" key="1">
    <source>
        <dbReference type="SAM" id="MobiDB-lite"/>
    </source>
</evidence>
<reference evidence="2" key="3">
    <citation type="submission" date="2022-06" db="UniProtKB">
        <authorList>
            <consortium name="EnsemblPlants"/>
        </authorList>
    </citation>
    <scope>IDENTIFICATION</scope>
</reference>
<dbReference type="AlphaFoldDB" id="A0A8R7PID0"/>
<dbReference type="Gramene" id="TuG1812G0200004344.01.T01">
    <property type="protein sequence ID" value="TuG1812G0200004344.01.T01"/>
    <property type="gene ID" value="TuG1812G0200004344.01"/>
</dbReference>
<reference evidence="2" key="2">
    <citation type="submission" date="2018-03" db="EMBL/GenBank/DDBJ databases">
        <title>The Triticum urartu genome reveals the dynamic nature of wheat genome evolution.</title>
        <authorList>
            <person name="Ling H."/>
            <person name="Ma B."/>
            <person name="Shi X."/>
            <person name="Liu H."/>
            <person name="Dong L."/>
            <person name="Sun H."/>
            <person name="Cao Y."/>
            <person name="Gao Q."/>
            <person name="Zheng S."/>
            <person name="Li Y."/>
            <person name="Yu Y."/>
            <person name="Du H."/>
            <person name="Qi M."/>
            <person name="Li Y."/>
            <person name="Yu H."/>
            <person name="Cui Y."/>
            <person name="Wang N."/>
            <person name="Chen C."/>
            <person name="Wu H."/>
            <person name="Zhao Y."/>
            <person name="Zhang J."/>
            <person name="Li Y."/>
            <person name="Zhou W."/>
            <person name="Zhang B."/>
            <person name="Hu W."/>
            <person name="Eijk M."/>
            <person name="Tang J."/>
            <person name="Witsenboer H."/>
            <person name="Zhao S."/>
            <person name="Li Z."/>
            <person name="Zhang A."/>
            <person name="Wang D."/>
            <person name="Liang C."/>
        </authorList>
    </citation>
    <scope>NUCLEOTIDE SEQUENCE [LARGE SCALE GENOMIC DNA]</scope>
    <source>
        <strain evidence="2">cv. G1812</strain>
    </source>
</reference>
<organism evidence="2 3">
    <name type="scientific">Triticum urartu</name>
    <name type="common">Red wild einkorn</name>
    <name type="synonym">Crithodium urartu</name>
    <dbReference type="NCBI Taxonomy" id="4572"/>
    <lineage>
        <taxon>Eukaryota</taxon>
        <taxon>Viridiplantae</taxon>
        <taxon>Streptophyta</taxon>
        <taxon>Embryophyta</taxon>
        <taxon>Tracheophyta</taxon>
        <taxon>Spermatophyta</taxon>
        <taxon>Magnoliopsida</taxon>
        <taxon>Liliopsida</taxon>
        <taxon>Poales</taxon>
        <taxon>Poaceae</taxon>
        <taxon>BOP clade</taxon>
        <taxon>Pooideae</taxon>
        <taxon>Triticodae</taxon>
        <taxon>Triticeae</taxon>
        <taxon>Triticinae</taxon>
        <taxon>Triticum</taxon>
    </lineage>
</organism>
<keyword evidence="3" id="KW-1185">Reference proteome</keyword>
<reference evidence="3" key="1">
    <citation type="journal article" date="2013" name="Nature">
        <title>Draft genome of the wheat A-genome progenitor Triticum urartu.</title>
        <authorList>
            <person name="Ling H.Q."/>
            <person name="Zhao S."/>
            <person name="Liu D."/>
            <person name="Wang J."/>
            <person name="Sun H."/>
            <person name="Zhang C."/>
            <person name="Fan H."/>
            <person name="Li D."/>
            <person name="Dong L."/>
            <person name="Tao Y."/>
            <person name="Gao C."/>
            <person name="Wu H."/>
            <person name="Li Y."/>
            <person name="Cui Y."/>
            <person name="Guo X."/>
            <person name="Zheng S."/>
            <person name="Wang B."/>
            <person name="Yu K."/>
            <person name="Liang Q."/>
            <person name="Yang W."/>
            <person name="Lou X."/>
            <person name="Chen J."/>
            <person name="Feng M."/>
            <person name="Jian J."/>
            <person name="Zhang X."/>
            <person name="Luo G."/>
            <person name="Jiang Y."/>
            <person name="Liu J."/>
            <person name="Wang Z."/>
            <person name="Sha Y."/>
            <person name="Zhang B."/>
            <person name="Wu H."/>
            <person name="Tang D."/>
            <person name="Shen Q."/>
            <person name="Xue P."/>
            <person name="Zou S."/>
            <person name="Wang X."/>
            <person name="Liu X."/>
            <person name="Wang F."/>
            <person name="Yang Y."/>
            <person name="An X."/>
            <person name="Dong Z."/>
            <person name="Zhang K."/>
            <person name="Zhang X."/>
            <person name="Luo M.C."/>
            <person name="Dvorak J."/>
            <person name="Tong Y."/>
            <person name="Wang J."/>
            <person name="Yang H."/>
            <person name="Li Z."/>
            <person name="Wang D."/>
            <person name="Zhang A."/>
            <person name="Wang J."/>
        </authorList>
    </citation>
    <scope>NUCLEOTIDE SEQUENCE</scope>
    <source>
        <strain evidence="3">cv. G1812</strain>
    </source>
</reference>
<name>A0A8R7PID0_TRIUA</name>